<name>A0A6J7Q703_9ZZZZ</name>
<protein>
    <submittedName>
        <fullName evidence="2">Unannotated protein</fullName>
    </submittedName>
</protein>
<feature type="compositionally biased region" description="Basic residues" evidence="1">
    <location>
        <begin position="175"/>
        <end position="186"/>
    </location>
</feature>
<evidence type="ECO:0000313" key="2">
    <source>
        <dbReference type="EMBL" id="CAB5013427.1"/>
    </source>
</evidence>
<dbReference type="AlphaFoldDB" id="A0A6J7Q703"/>
<reference evidence="2" key="1">
    <citation type="submission" date="2020-05" db="EMBL/GenBank/DDBJ databases">
        <authorList>
            <person name="Chiriac C."/>
            <person name="Salcher M."/>
            <person name="Ghai R."/>
            <person name="Kavagutti S V."/>
        </authorList>
    </citation>
    <scope>NUCLEOTIDE SEQUENCE</scope>
</reference>
<sequence length="215" mass="23571">MPHRRPDRRPGGIDTGDQQQRAHPHHHVDAGGLTVVLGLQQLGDEVVLRLGLAFSDRALHVGDHAHDPATAALLVVGELEDVANPTGECAGHLLGYAEDVADHPHRNLLRVLRCRIALATGQHIVHQAATQRPGVHLVLGNAGRAHSGQHQSARPRVQRSVGADRRNSGCEQRSRCRRTGHGRIHQRHHADAIPRWELHDIVGDGIHILVTRRQP</sequence>
<dbReference type="EMBL" id="CAFBOL010000119">
    <property type="protein sequence ID" value="CAB5013427.1"/>
    <property type="molecule type" value="Genomic_DNA"/>
</dbReference>
<accession>A0A6J7Q703</accession>
<organism evidence="2">
    <name type="scientific">freshwater metagenome</name>
    <dbReference type="NCBI Taxonomy" id="449393"/>
    <lineage>
        <taxon>unclassified sequences</taxon>
        <taxon>metagenomes</taxon>
        <taxon>ecological metagenomes</taxon>
    </lineage>
</organism>
<gene>
    <name evidence="2" type="ORF">UFOPK3931_02941</name>
</gene>
<feature type="region of interest" description="Disordered" evidence="1">
    <location>
        <begin position="1"/>
        <end position="25"/>
    </location>
</feature>
<proteinExistence type="predicted"/>
<evidence type="ECO:0000256" key="1">
    <source>
        <dbReference type="SAM" id="MobiDB-lite"/>
    </source>
</evidence>
<feature type="region of interest" description="Disordered" evidence="1">
    <location>
        <begin position="144"/>
        <end position="186"/>
    </location>
</feature>
<feature type="compositionally biased region" description="Basic and acidic residues" evidence="1">
    <location>
        <begin position="162"/>
        <end position="174"/>
    </location>
</feature>